<evidence type="ECO:0000256" key="2">
    <source>
        <dbReference type="ARBA" id="ARBA00004141"/>
    </source>
</evidence>
<evidence type="ECO:0000256" key="4">
    <source>
        <dbReference type="ARBA" id="ARBA00010441"/>
    </source>
</evidence>
<protein>
    <recommendedName>
        <fullName evidence="6">CDP-diacylglycerol--glycerol-3-phosphate 3-phosphatidyltransferase</fullName>
        <ecNumber evidence="5">2.7.8.5</ecNumber>
    </recommendedName>
    <alternativeName>
        <fullName evidence="15">Phosphatidylglycerophosphate synthase</fullName>
    </alternativeName>
</protein>
<dbReference type="Pfam" id="PF01066">
    <property type="entry name" value="CDP-OH_P_transf"/>
    <property type="match status" value="1"/>
</dbReference>
<dbReference type="InterPro" id="IPR004570">
    <property type="entry name" value="Phosphatidylglycerol_P_synth"/>
</dbReference>
<dbReference type="AlphaFoldDB" id="A0A9X8UHA1"/>
<evidence type="ECO:0000256" key="16">
    <source>
        <dbReference type="ARBA" id="ARBA00048586"/>
    </source>
</evidence>
<evidence type="ECO:0000256" key="14">
    <source>
        <dbReference type="ARBA" id="ARBA00023264"/>
    </source>
</evidence>
<evidence type="ECO:0000313" key="20">
    <source>
        <dbReference type="Proteomes" id="UP000294682"/>
    </source>
</evidence>
<keyword evidence="12 18" id="KW-0472">Membrane</keyword>
<evidence type="ECO:0000256" key="9">
    <source>
        <dbReference type="ARBA" id="ARBA00022692"/>
    </source>
</evidence>
<dbReference type="InterPro" id="IPR000462">
    <property type="entry name" value="CDP-OH_P_trans"/>
</dbReference>
<dbReference type="GO" id="GO:0008444">
    <property type="term" value="F:CDP-diacylglycerol-glycerol-3-phosphate 3-phosphatidyltransferase activity"/>
    <property type="evidence" value="ECO:0007669"/>
    <property type="project" value="UniProtKB-EC"/>
</dbReference>
<feature type="transmembrane region" description="Helical" evidence="18">
    <location>
        <begin position="92"/>
        <end position="115"/>
    </location>
</feature>
<evidence type="ECO:0000256" key="18">
    <source>
        <dbReference type="SAM" id="Phobius"/>
    </source>
</evidence>
<evidence type="ECO:0000256" key="10">
    <source>
        <dbReference type="ARBA" id="ARBA00022989"/>
    </source>
</evidence>
<evidence type="ECO:0000313" key="19">
    <source>
        <dbReference type="EMBL" id="TCL41082.1"/>
    </source>
</evidence>
<dbReference type="PROSITE" id="PS00379">
    <property type="entry name" value="CDP_ALCOHOL_P_TRANSF"/>
    <property type="match status" value="1"/>
</dbReference>
<evidence type="ECO:0000256" key="12">
    <source>
        <dbReference type="ARBA" id="ARBA00023136"/>
    </source>
</evidence>
<keyword evidence="8 17" id="KW-0808">Transferase</keyword>
<sequence length="185" mass="20814">MRGPYSQLKSIPNILSLVRILLIPFFLWAFLWKRSYLLSSGLLIVSGLSDLCDGYIARRFNMVTELGKVLDPVADKLTQLAILFCLSLRYPVFLAALAVFAVKELLMLTGGILLFRKRIHPGSAKWFGKLATFFFYLSTIVIVLIPTLDERVVNTVVLLNILLLLFALARYIPIFFSLKKGGGND</sequence>
<evidence type="ECO:0000256" key="5">
    <source>
        <dbReference type="ARBA" id="ARBA00013170"/>
    </source>
</evidence>
<dbReference type="InterPro" id="IPR043130">
    <property type="entry name" value="CDP-OH_PTrfase_TM_dom"/>
</dbReference>
<reference evidence="19 20" key="1">
    <citation type="submission" date="2019-03" db="EMBL/GenBank/DDBJ databases">
        <title>Genomic Encyclopedia of Type Strains, Phase IV (KMG-IV): sequencing the most valuable type-strain genomes for metagenomic binning, comparative biology and taxonomic classification.</title>
        <authorList>
            <person name="Goeker M."/>
        </authorList>
    </citation>
    <scope>NUCLEOTIDE SEQUENCE [LARGE SCALE GENOMIC DNA]</scope>
    <source>
        <strain evidence="19 20">DSM 100433</strain>
    </source>
</reference>
<evidence type="ECO:0000256" key="3">
    <source>
        <dbReference type="ARBA" id="ARBA00005042"/>
    </source>
</evidence>
<dbReference type="InterPro" id="IPR048254">
    <property type="entry name" value="CDP_ALCOHOL_P_TRANSF_CS"/>
</dbReference>
<comment type="catalytic activity">
    <reaction evidence="16">
        <text>a CDP-1,2-diacyl-sn-glycerol + sn-glycerol 3-phosphate = a 1,2-diacyl-sn-glycero-3-phospho-(1'-sn-glycero-3'-phosphate) + CMP + H(+)</text>
        <dbReference type="Rhea" id="RHEA:12593"/>
        <dbReference type="ChEBI" id="CHEBI:15378"/>
        <dbReference type="ChEBI" id="CHEBI:57597"/>
        <dbReference type="ChEBI" id="CHEBI:58332"/>
        <dbReference type="ChEBI" id="CHEBI:60110"/>
        <dbReference type="ChEBI" id="CHEBI:60377"/>
        <dbReference type="EC" id="2.7.8.5"/>
    </reaction>
</comment>
<dbReference type="PIRSF" id="PIRSF000847">
    <property type="entry name" value="Phos_ph_gly_syn"/>
    <property type="match status" value="1"/>
</dbReference>
<evidence type="ECO:0000256" key="17">
    <source>
        <dbReference type="RuleBase" id="RU003750"/>
    </source>
</evidence>
<keyword evidence="14" id="KW-1208">Phospholipid metabolism</keyword>
<dbReference type="InterPro" id="IPR050324">
    <property type="entry name" value="CDP-alcohol_PTase-I"/>
</dbReference>
<keyword evidence="9 18" id="KW-0812">Transmembrane</keyword>
<evidence type="ECO:0000256" key="13">
    <source>
        <dbReference type="ARBA" id="ARBA00023209"/>
    </source>
</evidence>
<feature type="transmembrane region" description="Helical" evidence="18">
    <location>
        <begin position="127"/>
        <end position="146"/>
    </location>
</feature>
<dbReference type="GO" id="GO:0016020">
    <property type="term" value="C:membrane"/>
    <property type="evidence" value="ECO:0007669"/>
    <property type="project" value="UniProtKB-SubCell"/>
</dbReference>
<evidence type="ECO:0000256" key="15">
    <source>
        <dbReference type="ARBA" id="ARBA00033018"/>
    </source>
</evidence>
<proteinExistence type="inferred from homology"/>
<dbReference type="RefSeq" id="WP_132085254.1">
    <property type="nucleotide sequence ID" value="NZ_SLUK01000015.1"/>
</dbReference>
<feature type="transmembrane region" description="Helical" evidence="18">
    <location>
        <begin position="152"/>
        <end position="172"/>
    </location>
</feature>
<keyword evidence="20" id="KW-1185">Reference proteome</keyword>
<comment type="pathway">
    <text evidence="3">Phospholipid metabolism; phosphatidylglycerol biosynthesis; phosphatidylglycerol from CDP-diacylglycerol: step 1/2.</text>
</comment>
<keyword evidence="10 18" id="KW-1133">Transmembrane helix</keyword>
<dbReference type="Gene3D" id="1.20.120.1760">
    <property type="match status" value="1"/>
</dbReference>
<dbReference type="PANTHER" id="PTHR14269">
    <property type="entry name" value="CDP-DIACYLGLYCEROL--GLYCEROL-3-PHOSPHATE 3-PHOSPHATIDYLTRANSFERASE-RELATED"/>
    <property type="match status" value="1"/>
</dbReference>
<dbReference type="EMBL" id="SLUK01000015">
    <property type="protein sequence ID" value="TCL41082.1"/>
    <property type="molecule type" value="Genomic_DNA"/>
</dbReference>
<comment type="similarity">
    <text evidence="4 17">Belongs to the CDP-alcohol phosphatidyltransferase class-I family.</text>
</comment>
<dbReference type="GO" id="GO:0046474">
    <property type="term" value="P:glycerophospholipid biosynthetic process"/>
    <property type="evidence" value="ECO:0007669"/>
    <property type="project" value="TreeGrafter"/>
</dbReference>
<dbReference type="PANTHER" id="PTHR14269:SF62">
    <property type="entry name" value="CDP-DIACYLGLYCEROL--GLYCEROL-3-PHOSPHATE 3-PHOSPHATIDYLTRANSFERASE 1, CHLOROPLASTIC"/>
    <property type="match status" value="1"/>
</dbReference>
<evidence type="ECO:0000256" key="8">
    <source>
        <dbReference type="ARBA" id="ARBA00022679"/>
    </source>
</evidence>
<name>A0A9X8UHA1_9FIRM</name>
<dbReference type="Proteomes" id="UP000294682">
    <property type="component" value="Unassembled WGS sequence"/>
</dbReference>
<comment type="function">
    <text evidence="1">This protein catalyzes the committed step to the synthesis of the acidic phospholipids.</text>
</comment>
<accession>A0A9X8UHA1</accession>
<evidence type="ECO:0000256" key="7">
    <source>
        <dbReference type="ARBA" id="ARBA00022516"/>
    </source>
</evidence>
<gene>
    <name evidence="19" type="ORF">EDD78_11515</name>
</gene>
<organism evidence="19 20">
    <name type="scientific">Harryflintia acetispora</name>
    <dbReference type="NCBI Taxonomy" id="1849041"/>
    <lineage>
        <taxon>Bacteria</taxon>
        <taxon>Bacillati</taxon>
        <taxon>Bacillota</taxon>
        <taxon>Clostridia</taxon>
        <taxon>Eubacteriales</taxon>
        <taxon>Oscillospiraceae</taxon>
        <taxon>Harryflintia</taxon>
    </lineage>
</organism>
<dbReference type="EC" id="2.7.8.5" evidence="5"/>
<keyword evidence="13" id="KW-0594">Phospholipid biosynthesis</keyword>
<keyword evidence="7" id="KW-0444">Lipid biosynthesis</keyword>
<evidence type="ECO:0000256" key="11">
    <source>
        <dbReference type="ARBA" id="ARBA00023098"/>
    </source>
</evidence>
<comment type="subcellular location">
    <subcellularLocation>
        <location evidence="2">Membrane</location>
        <topology evidence="2">Multi-pass membrane protein</topology>
    </subcellularLocation>
</comment>
<comment type="caution">
    <text evidence="19">The sequence shown here is derived from an EMBL/GenBank/DDBJ whole genome shotgun (WGS) entry which is preliminary data.</text>
</comment>
<evidence type="ECO:0000256" key="6">
    <source>
        <dbReference type="ARBA" id="ARBA00014944"/>
    </source>
</evidence>
<keyword evidence="11" id="KW-0443">Lipid metabolism</keyword>
<feature type="transmembrane region" description="Helical" evidence="18">
    <location>
        <begin position="12"/>
        <end position="32"/>
    </location>
</feature>
<evidence type="ECO:0000256" key="1">
    <source>
        <dbReference type="ARBA" id="ARBA00003973"/>
    </source>
</evidence>